<dbReference type="OrthoDB" id="5682at10239"/>
<name>A0A068A1Z1_9CAUD</name>
<dbReference type="KEGG" id="vg:22112707"/>
<dbReference type="GeneID" id="22112707"/>
<organism evidence="2 3">
    <name type="scientific">Staphylococcus phage phiSa119</name>
    <dbReference type="NCBI Taxonomy" id="1498220"/>
    <lineage>
        <taxon>Viruses</taxon>
        <taxon>Duplodnaviria</taxon>
        <taxon>Heunggongvirae</taxon>
        <taxon>Uroviricota</taxon>
        <taxon>Caudoviricetes</taxon>
        <taxon>Bronfenbrennervirinae</taxon>
        <taxon>Biseptimavirus</taxon>
        <taxon>Biseptimavirus P1105</taxon>
    </lineage>
</organism>
<dbReference type="PANTHER" id="PTHR36180">
    <property type="entry name" value="DNA-BINDING PROTEIN-RELATED-RELATED"/>
    <property type="match status" value="1"/>
</dbReference>
<dbReference type="EMBL" id="KJ596420">
    <property type="protein sequence ID" value="AIA08768.1"/>
    <property type="molecule type" value="Genomic_DNA"/>
</dbReference>
<sequence>MQALQTFNFKELPVRTVEIENEPYFVGKDIAEILGYARTDNAIRNHVDSEDKLTHQFSASGQNRNMIIINESGLYSLIFDASKQSKNEKIRENARKFKRWVTSDVLPAIRKHGIYATDNVIEQTLKDPDYIITVLTEYKKEKEQNLLLQQQVEVNKPKVLFADSVAGSDNSILVGELAKILKQNGVDIGQNRLFKWLRNNGYLIKKSGESYNLPTQKSMDLKILDIKKRIINNPDGSSKVSRTPKVTGKGQQYFVNKFLGEKQTS</sequence>
<reference evidence="2 3" key="1">
    <citation type="journal article" date="2014" name="Clin. Microbiol. Infect.">
        <title>Typing of Panton-Valentine leukocidin-encoding phages carried by methicillin-susceptible and methicillin-resistant Staphylococcus aureus from Italy.</title>
        <authorList>
            <person name="Sanchini A."/>
            <person name="Del Grosso M."/>
            <person name="Villa L."/>
            <person name="Ammendolia M.G."/>
            <person name="Superti F."/>
            <person name="Monaco M."/>
            <person name="Pantosti A."/>
        </authorList>
    </citation>
    <scope>NUCLEOTIDE SEQUENCE [LARGE SCALE GENOMIC DNA]</scope>
</reference>
<proteinExistence type="predicted"/>
<dbReference type="Pfam" id="PF03374">
    <property type="entry name" value="ANT"/>
    <property type="match status" value="1"/>
</dbReference>
<dbReference type="InterPro" id="IPR005039">
    <property type="entry name" value="Ant_C"/>
</dbReference>
<dbReference type="PROSITE" id="PS51750">
    <property type="entry name" value="BRO_N"/>
    <property type="match status" value="1"/>
</dbReference>
<dbReference type="InterPro" id="IPR003497">
    <property type="entry name" value="BRO_N_domain"/>
</dbReference>
<dbReference type="GO" id="GO:0003677">
    <property type="term" value="F:DNA binding"/>
    <property type="evidence" value="ECO:0007669"/>
    <property type="project" value="InterPro"/>
</dbReference>
<evidence type="ECO:0000313" key="2">
    <source>
        <dbReference type="EMBL" id="AIA08768.1"/>
    </source>
</evidence>
<gene>
    <name evidence="2" type="primary">ant</name>
</gene>
<dbReference type="RefSeq" id="YP_009103428.1">
    <property type="nucleotide sequence ID" value="NC_025460.1"/>
</dbReference>
<dbReference type="PANTHER" id="PTHR36180:SF2">
    <property type="entry name" value="BRO FAMILY PROTEIN"/>
    <property type="match status" value="1"/>
</dbReference>
<protein>
    <submittedName>
        <fullName evidence="2">Antirepressor protein</fullName>
    </submittedName>
</protein>
<accession>A0A068A1Z1</accession>
<dbReference type="SMART" id="SM01040">
    <property type="entry name" value="Bro-N"/>
    <property type="match status" value="1"/>
</dbReference>
<evidence type="ECO:0000259" key="1">
    <source>
        <dbReference type="PROSITE" id="PS51750"/>
    </source>
</evidence>
<feature type="domain" description="Bro-N" evidence="1">
    <location>
        <begin position="1"/>
        <end position="113"/>
    </location>
</feature>
<dbReference type="Proteomes" id="UP000027380">
    <property type="component" value="Segment"/>
</dbReference>
<dbReference type="Pfam" id="PF02498">
    <property type="entry name" value="Bro-N"/>
    <property type="match status" value="1"/>
</dbReference>
<evidence type="ECO:0000313" key="3">
    <source>
        <dbReference type="Proteomes" id="UP000027380"/>
    </source>
</evidence>